<dbReference type="STRING" id="4072.A0A2G2YLZ4"/>
<dbReference type="EMBL" id="AYRZ02000010">
    <property type="protein sequence ID" value="PHT70756.1"/>
    <property type="molecule type" value="Genomic_DNA"/>
</dbReference>
<protein>
    <submittedName>
        <fullName evidence="2">Uncharacterized protein</fullName>
    </submittedName>
</protein>
<organism evidence="2 3">
    <name type="scientific">Capsicum annuum</name>
    <name type="common">Capsicum pepper</name>
    <dbReference type="NCBI Taxonomy" id="4072"/>
    <lineage>
        <taxon>Eukaryota</taxon>
        <taxon>Viridiplantae</taxon>
        <taxon>Streptophyta</taxon>
        <taxon>Embryophyta</taxon>
        <taxon>Tracheophyta</taxon>
        <taxon>Spermatophyta</taxon>
        <taxon>Magnoliopsida</taxon>
        <taxon>eudicotyledons</taxon>
        <taxon>Gunneridae</taxon>
        <taxon>Pentapetalae</taxon>
        <taxon>asterids</taxon>
        <taxon>lamiids</taxon>
        <taxon>Solanales</taxon>
        <taxon>Solanaceae</taxon>
        <taxon>Solanoideae</taxon>
        <taxon>Capsiceae</taxon>
        <taxon>Capsicum</taxon>
    </lineage>
</organism>
<feature type="region of interest" description="Disordered" evidence="1">
    <location>
        <begin position="1"/>
        <end position="22"/>
    </location>
</feature>
<dbReference type="AlphaFoldDB" id="A0A2G2YLZ4"/>
<evidence type="ECO:0000256" key="1">
    <source>
        <dbReference type="SAM" id="MobiDB-lite"/>
    </source>
</evidence>
<dbReference type="Gramene" id="PHT70756">
    <property type="protein sequence ID" value="PHT70756"/>
    <property type="gene ID" value="T459_25860"/>
</dbReference>
<dbReference type="Proteomes" id="UP000222542">
    <property type="component" value="Unassembled WGS sequence"/>
</dbReference>
<proteinExistence type="predicted"/>
<sequence>MTQLHDGGFPSPAAVPPTRKKAWDWSTRAASAHPKKTSPVADDIKVGEHDTRDNELDFIDESDDDLQYDDFDSNVTETSYEFCKKDKRSC</sequence>
<reference evidence="2 3" key="2">
    <citation type="journal article" date="2017" name="Genome Biol.">
        <title>New reference genome sequences of hot pepper reveal the massive evolution of plant disease-resistance genes by retroduplication.</title>
        <authorList>
            <person name="Kim S."/>
            <person name="Park J."/>
            <person name="Yeom S.I."/>
            <person name="Kim Y.M."/>
            <person name="Seo E."/>
            <person name="Kim K.T."/>
            <person name="Kim M.S."/>
            <person name="Lee J.M."/>
            <person name="Cheong K."/>
            <person name="Shin H.S."/>
            <person name="Kim S.B."/>
            <person name="Han K."/>
            <person name="Lee J."/>
            <person name="Park M."/>
            <person name="Lee H.A."/>
            <person name="Lee H.Y."/>
            <person name="Lee Y."/>
            <person name="Oh S."/>
            <person name="Lee J.H."/>
            <person name="Choi E."/>
            <person name="Choi E."/>
            <person name="Lee S.E."/>
            <person name="Jeon J."/>
            <person name="Kim H."/>
            <person name="Choi G."/>
            <person name="Song H."/>
            <person name="Lee J."/>
            <person name="Lee S.C."/>
            <person name="Kwon J.K."/>
            <person name="Lee H.Y."/>
            <person name="Koo N."/>
            <person name="Hong Y."/>
            <person name="Kim R.W."/>
            <person name="Kang W.H."/>
            <person name="Huh J.H."/>
            <person name="Kang B.C."/>
            <person name="Yang T.J."/>
            <person name="Lee Y.H."/>
            <person name="Bennetzen J.L."/>
            <person name="Choi D."/>
        </authorList>
    </citation>
    <scope>NUCLEOTIDE SEQUENCE [LARGE SCALE GENOMIC DNA]</scope>
    <source>
        <strain evidence="3">cv. CM334</strain>
    </source>
</reference>
<evidence type="ECO:0000313" key="3">
    <source>
        <dbReference type="Proteomes" id="UP000222542"/>
    </source>
</evidence>
<evidence type="ECO:0000313" key="2">
    <source>
        <dbReference type="EMBL" id="PHT70756.1"/>
    </source>
</evidence>
<reference evidence="2 3" key="1">
    <citation type="journal article" date="2014" name="Nat. Genet.">
        <title>Genome sequence of the hot pepper provides insights into the evolution of pungency in Capsicum species.</title>
        <authorList>
            <person name="Kim S."/>
            <person name="Park M."/>
            <person name="Yeom S.I."/>
            <person name="Kim Y.M."/>
            <person name="Lee J.M."/>
            <person name="Lee H.A."/>
            <person name="Seo E."/>
            <person name="Choi J."/>
            <person name="Cheong K."/>
            <person name="Kim K.T."/>
            <person name="Jung K."/>
            <person name="Lee G.W."/>
            <person name="Oh S.K."/>
            <person name="Bae C."/>
            <person name="Kim S.B."/>
            <person name="Lee H.Y."/>
            <person name="Kim S.Y."/>
            <person name="Kim M.S."/>
            <person name="Kang B.C."/>
            <person name="Jo Y.D."/>
            <person name="Yang H.B."/>
            <person name="Jeong H.J."/>
            <person name="Kang W.H."/>
            <person name="Kwon J.K."/>
            <person name="Shin C."/>
            <person name="Lim J.Y."/>
            <person name="Park J.H."/>
            <person name="Huh J.H."/>
            <person name="Kim J.S."/>
            <person name="Kim B.D."/>
            <person name="Cohen O."/>
            <person name="Paran I."/>
            <person name="Suh M.C."/>
            <person name="Lee S.B."/>
            <person name="Kim Y.K."/>
            <person name="Shin Y."/>
            <person name="Noh S.J."/>
            <person name="Park J."/>
            <person name="Seo Y.S."/>
            <person name="Kwon S.Y."/>
            <person name="Kim H.A."/>
            <person name="Park J.M."/>
            <person name="Kim H.J."/>
            <person name="Choi S.B."/>
            <person name="Bosland P.W."/>
            <person name="Reeves G."/>
            <person name="Jo S.H."/>
            <person name="Lee B.W."/>
            <person name="Cho H.T."/>
            <person name="Choi H.S."/>
            <person name="Lee M.S."/>
            <person name="Yu Y."/>
            <person name="Do Choi Y."/>
            <person name="Park B.S."/>
            <person name="van Deynze A."/>
            <person name="Ashrafi H."/>
            <person name="Hill T."/>
            <person name="Kim W.T."/>
            <person name="Pai H.S."/>
            <person name="Ahn H.K."/>
            <person name="Yeam I."/>
            <person name="Giovannoni J.J."/>
            <person name="Rose J.K."/>
            <person name="Sorensen I."/>
            <person name="Lee S.J."/>
            <person name="Kim R.W."/>
            <person name="Choi I.Y."/>
            <person name="Choi B.S."/>
            <person name="Lim J.S."/>
            <person name="Lee Y.H."/>
            <person name="Choi D."/>
        </authorList>
    </citation>
    <scope>NUCLEOTIDE SEQUENCE [LARGE SCALE GENOMIC DNA]</scope>
    <source>
        <strain evidence="3">cv. CM334</strain>
    </source>
</reference>
<comment type="caution">
    <text evidence="2">The sequence shown here is derived from an EMBL/GenBank/DDBJ whole genome shotgun (WGS) entry which is preliminary data.</text>
</comment>
<name>A0A2G2YLZ4_CAPAN</name>
<keyword evidence="3" id="KW-1185">Reference proteome</keyword>
<accession>A0A2G2YLZ4</accession>
<gene>
    <name evidence="2" type="ORF">T459_25860</name>
</gene>